<protein>
    <submittedName>
        <fullName evidence="1">Uncharacterized protein</fullName>
    </submittedName>
</protein>
<dbReference type="EMBL" id="AMZH03017252">
    <property type="protein sequence ID" value="RRT43304.1"/>
    <property type="molecule type" value="Genomic_DNA"/>
</dbReference>
<reference evidence="1 2" key="1">
    <citation type="journal article" date="2014" name="Agronomy (Basel)">
        <title>A Draft Genome Sequence for Ensete ventricosum, the Drought-Tolerant Tree Against Hunger.</title>
        <authorList>
            <person name="Harrison J."/>
            <person name="Moore K.A."/>
            <person name="Paszkiewicz K."/>
            <person name="Jones T."/>
            <person name="Grant M."/>
            <person name="Ambacheew D."/>
            <person name="Muzemil S."/>
            <person name="Studholme D.J."/>
        </authorList>
    </citation>
    <scope>NUCLEOTIDE SEQUENCE [LARGE SCALE GENOMIC DNA]</scope>
</reference>
<name>A0A426XV17_ENSVE</name>
<evidence type="ECO:0000313" key="2">
    <source>
        <dbReference type="Proteomes" id="UP000287651"/>
    </source>
</evidence>
<evidence type="ECO:0000313" key="1">
    <source>
        <dbReference type="EMBL" id="RRT43304.1"/>
    </source>
</evidence>
<feature type="non-terminal residue" evidence="1">
    <location>
        <position position="1"/>
    </location>
</feature>
<organism evidence="1 2">
    <name type="scientific">Ensete ventricosum</name>
    <name type="common">Abyssinian banana</name>
    <name type="synonym">Musa ensete</name>
    <dbReference type="NCBI Taxonomy" id="4639"/>
    <lineage>
        <taxon>Eukaryota</taxon>
        <taxon>Viridiplantae</taxon>
        <taxon>Streptophyta</taxon>
        <taxon>Embryophyta</taxon>
        <taxon>Tracheophyta</taxon>
        <taxon>Spermatophyta</taxon>
        <taxon>Magnoliopsida</taxon>
        <taxon>Liliopsida</taxon>
        <taxon>Zingiberales</taxon>
        <taxon>Musaceae</taxon>
        <taxon>Ensete</taxon>
    </lineage>
</organism>
<comment type="caution">
    <text evidence="1">The sequence shown here is derived from an EMBL/GenBank/DDBJ whole genome shotgun (WGS) entry which is preliminary data.</text>
</comment>
<proteinExistence type="predicted"/>
<dbReference type="AlphaFoldDB" id="A0A426XV17"/>
<dbReference type="Proteomes" id="UP000287651">
    <property type="component" value="Unassembled WGS sequence"/>
</dbReference>
<sequence>VFLLPPSAHTTQNQSPTIEIDHYRLTTAGEPTVTGRFQVVMGQKQLQSVVSLGSERSVYQSAGGPVHTPVLGGTRRNCNPC</sequence>
<gene>
    <name evidence="1" type="ORF">B296_00055366</name>
</gene>
<accession>A0A426XV17</accession>